<reference evidence="2 3" key="1">
    <citation type="journal article" date="2018" name="BMC Genomics">
        <title>Genomic comparison of Trypanosoma conorhini and Trypanosoma rangeli to Trypanosoma cruzi strains of high and low virulence.</title>
        <authorList>
            <person name="Bradwell K.R."/>
            <person name="Koparde V.N."/>
            <person name="Matveyev A.V."/>
            <person name="Serrano M.G."/>
            <person name="Alves J.M."/>
            <person name="Parikh H."/>
            <person name="Huang B."/>
            <person name="Lee V."/>
            <person name="Espinosa-Alvarez O."/>
            <person name="Ortiz P.A."/>
            <person name="Costa-Martins A.G."/>
            <person name="Teixeira M.M."/>
            <person name="Buck G.A."/>
        </authorList>
    </citation>
    <scope>NUCLEOTIDE SEQUENCE [LARGE SCALE GENOMIC DNA]</scope>
    <source>
        <strain evidence="2 3">AM80</strain>
    </source>
</reference>
<dbReference type="OrthoDB" id="251434at2759"/>
<protein>
    <submittedName>
        <fullName evidence="2">Uncharacterized protein</fullName>
    </submittedName>
</protein>
<accession>A0A3R7KFS8</accession>
<dbReference type="Proteomes" id="UP000283634">
    <property type="component" value="Unassembled WGS sequence"/>
</dbReference>
<dbReference type="GeneID" id="40327667"/>
<keyword evidence="3" id="KW-1185">Reference proteome</keyword>
<dbReference type="AlphaFoldDB" id="A0A3R7KFS8"/>
<comment type="caution">
    <text evidence="2">The sequence shown here is derived from an EMBL/GenBank/DDBJ whole genome shotgun (WGS) entry which is preliminary data.</text>
</comment>
<feature type="region of interest" description="Disordered" evidence="1">
    <location>
        <begin position="126"/>
        <end position="149"/>
    </location>
</feature>
<evidence type="ECO:0000313" key="3">
    <source>
        <dbReference type="Proteomes" id="UP000283634"/>
    </source>
</evidence>
<sequence>MSTMQPSSSEFILPSRFTTVRPLTWCIVMDDTKRALAARYGGEFFPQQLPDAVTLCSRDQRMREAARGWKTLVTGLGGGGTRDTCNDARAAANGVSLSCRPQQGAGPYTEAAYFLTERILMVGKSAPSRLQRSPPRDGFPREVPVSLFH</sequence>
<evidence type="ECO:0000256" key="1">
    <source>
        <dbReference type="SAM" id="MobiDB-lite"/>
    </source>
</evidence>
<dbReference type="EMBL" id="MKGL01000098">
    <property type="protein sequence ID" value="RNF06918.1"/>
    <property type="molecule type" value="Genomic_DNA"/>
</dbReference>
<dbReference type="RefSeq" id="XP_029239530.1">
    <property type="nucleotide sequence ID" value="XM_029380687.1"/>
</dbReference>
<proteinExistence type="predicted"/>
<gene>
    <name evidence="2" type="ORF">TraAM80_03734</name>
</gene>
<organism evidence="2 3">
    <name type="scientific">Trypanosoma rangeli</name>
    <dbReference type="NCBI Taxonomy" id="5698"/>
    <lineage>
        <taxon>Eukaryota</taxon>
        <taxon>Discoba</taxon>
        <taxon>Euglenozoa</taxon>
        <taxon>Kinetoplastea</taxon>
        <taxon>Metakinetoplastina</taxon>
        <taxon>Trypanosomatida</taxon>
        <taxon>Trypanosomatidae</taxon>
        <taxon>Trypanosoma</taxon>
        <taxon>Herpetosoma</taxon>
    </lineage>
</organism>
<name>A0A3R7KFS8_TRYRA</name>
<evidence type="ECO:0000313" key="2">
    <source>
        <dbReference type="EMBL" id="RNF06918.1"/>
    </source>
</evidence>